<dbReference type="Proteomes" id="UP000054498">
    <property type="component" value="Unassembled WGS sequence"/>
</dbReference>
<evidence type="ECO:0000256" key="1">
    <source>
        <dbReference type="SAM" id="Phobius"/>
    </source>
</evidence>
<gene>
    <name evidence="2" type="ORF">MNEG_0939</name>
</gene>
<dbReference type="RefSeq" id="XP_013906031.1">
    <property type="nucleotide sequence ID" value="XM_014050577.1"/>
</dbReference>
<dbReference type="KEGG" id="mng:MNEG_0939"/>
<keyword evidence="1" id="KW-0472">Membrane</keyword>
<accession>A0A0D2N3S4</accession>
<protein>
    <submittedName>
        <fullName evidence="2">Uncharacterized protein</fullName>
    </submittedName>
</protein>
<evidence type="ECO:0000313" key="3">
    <source>
        <dbReference type="Proteomes" id="UP000054498"/>
    </source>
</evidence>
<feature type="transmembrane region" description="Helical" evidence="1">
    <location>
        <begin position="113"/>
        <end position="140"/>
    </location>
</feature>
<dbReference type="OrthoDB" id="540721at2759"/>
<name>A0A0D2N3S4_9CHLO</name>
<reference evidence="2 3" key="1">
    <citation type="journal article" date="2013" name="BMC Genomics">
        <title>Reconstruction of the lipid metabolism for the microalga Monoraphidium neglectum from its genome sequence reveals characteristics suitable for biofuel production.</title>
        <authorList>
            <person name="Bogen C."/>
            <person name="Al-Dilaimi A."/>
            <person name="Albersmeier A."/>
            <person name="Wichmann J."/>
            <person name="Grundmann M."/>
            <person name="Rupp O."/>
            <person name="Lauersen K.J."/>
            <person name="Blifernez-Klassen O."/>
            <person name="Kalinowski J."/>
            <person name="Goesmann A."/>
            <person name="Mussgnug J.H."/>
            <person name="Kruse O."/>
        </authorList>
    </citation>
    <scope>NUCLEOTIDE SEQUENCE [LARGE SCALE GENOMIC DNA]</scope>
    <source>
        <strain evidence="2 3">SAG 48.87</strain>
    </source>
</reference>
<dbReference type="AlphaFoldDB" id="A0A0D2N3S4"/>
<keyword evidence="1" id="KW-1133">Transmembrane helix</keyword>
<sequence length="386" mass="40206">MAGERLETLLKSVRSNHDSLLDEVEGYSPDQRLTLLANCGALVTAVAFVACFIGREDPMGGMTLTPSSLEAAAQGLLFGLPLLACSAAGHSRAGRAAFPVLEELHSEQRKQVAPMITGMSVGHLGVLFGFLVVPCLLFLLPTYKAGWDAFEGFLSSAVLSPSALFTALPSAGAVAAAADAAPRIPPELGMLVPSILSAYTAGFVVASCLSVREWELEALSDALKSAERYFRLAISERRGASAPASASASCDEDGDVQGGGAAAGAAAAAAVSSEVGGRSAARAFRLVTTVWLLQRFQVSRLGFVLTSLNTAYYFVMWQSTDDLATPAAAALLHCAVECYFSASEQREVDVRHKAKLEQVQLRVGVRSSRVHGGGGSGSNSDSDSGS</sequence>
<proteinExistence type="predicted"/>
<dbReference type="GeneID" id="25727057"/>
<organism evidence="2 3">
    <name type="scientific">Monoraphidium neglectum</name>
    <dbReference type="NCBI Taxonomy" id="145388"/>
    <lineage>
        <taxon>Eukaryota</taxon>
        <taxon>Viridiplantae</taxon>
        <taxon>Chlorophyta</taxon>
        <taxon>core chlorophytes</taxon>
        <taxon>Chlorophyceae</taxon>
        <taxon>CS clade</taxon>
        <taxon>Sphaeropleales</taxon>
        <taxon>Selenastraceae</taxon>
        <taxon>Monoraphidium</taxon>
    </lineage>
</organism>
<evidence type="ECO:0000313" key="2">
    <source>
        <dbReference type="EMBL" id="KIZ07012.1"/>
    </source>
</evidence>
<feature type="transmembrane region" description="Helical" evidence="1">
    <location>
        <begin position="35"/>
        <end position="54"/>
    </location>
</feature>
<keyword evidence="1" id="KW-0812">Transmembrane</keyword>
<keyword evidence="3" id="KW-1185">Reference proteome</keyword>
<dbReference type="EMBL" id="KK100305">
    <property type="protein sequence ID" value="KIZ07012.1"/>
    <property type="molecule type" value="Genomic_DNA"/>
</dbReference>